<evidence type="ECO:0000313" key="8">
    <source>
        <dbReference type="EMBL" id="TPW33277.1"/>
    </source>
</evidence>
<sequence>MSIDWAIALHGGAGTILKDRMTPEKEAAYRQGLEVALAAGRTVLEAGGPAEDAVQASVVALEDNPLFNAGRGAVLTADGSFELDAAIMRGHDMAVGAVFSVADVASPITLARLILEQSPHVAFCGEGASRFARANGLPCVSQDYFETEYRRQQLEKARAMKVISLDHNDNKFGTVGAVARDCNGNLAAATSTGGMTNKAPGRIGDSPVIGAGTYASNASCAVSATGHGELFIRLTVARDIAAMMEYGGVTLMEAAQRKVLVELEKLEAESGGVIAVGKTGSPVLVFNSAGMYRASQCAGAQPVIGIYGDSD</sequence>
<feature type="site" description="Cleavage; by autolysis" evidence="7">
    <location>
        <begin position="173"/>
        <end position="174"/>
    </location>
</feature>
<evidence type="ECO:0000256" key="5">
    <source>
        <dbReference type="PIRSR" id="PIRSR600246-1"/>
    </source>
</evidence>
<dbReference type="InterPro" id="IPR029055">
    <property type="entry name" value="Ntn_hydrolases_N"/>
</dbReference>
<dbReference type="GO" id="GO:0008233">
    <property type="term" value="F:peptidase activity"/>
    <property type="evidence" value="ECO:0007669"/>
    <property type="project" value="UniProtKB-KW"/>
</dbReference>
<dbReference type="RefSeq" id="WP_141147215.1">
    <property type="nucleotide sequence ID" value="NZ_VHLG01000001.1"/>
</dbReference>
<dbReference type="Gene3D" id="3.60.20.30">
    <property type="entry name" value="(Glycosyl)asparaginase"/>
    <property type="match status" value="1"/>
</dbReference>
<dbReference type="InterPro" id="IPR000246">
    <property type="entry name" value="Peptidase_T2"/>
</dbReference>
<dbReference type="PANTHER" id="PTHR10188">
    <property type="entry name" value="L-ASPARAGINASE"/>
    <property type="match status" value="1"/>
</dbReference>
<protein>
    <recommendedName>
        <fullName evidence="4">Isoaspartyl peptidase</fullName>
    </recommendedName>
</protein>
<evidence type="ECO:0000256" key="2">
    <source>
        <dbReference type="ARBA" id="ARBA00022801"/>
    </source>
</evidence>
<dbReference type="GO" id="GO:0006508">
    <property type="term" value="P:proteolysis"/>
    <property type="evidence" value="ECO:0007669"/>
    <property type="project" value="UniProtKB-KW"/>
</dbReference>
<dbReference type="EMBL" id="VHLG01000001">
    <property type="protein sequence ID" value="TPW33277.1"/>
    <property type="molecule type" value="Genomic_DNA"/>
</dbReference>
<dbReference type="PANTHER" id="PTHR10188:SF6">
    <property type="entry name" value="N(4)-(BETA-N-ACETYLGLUCOSAMINYL)-L-ASPARAGINASE"/>
    <property type="match status" value="1"/>
</dbReference>
<dbReference type="Pfam" id="PF01112">
    <property type="entry name" value="Asparaginase_2"/>
    <property type="match status" value="1"/>
</dbReference>
<evidence type="ECO:0000256" key="1">
    <source>
        <dbReference type="ARBA" id="ARBA00022670"/>
    </source>
</evidence>
<accession>A0A506UIY2</accession>
<organism evidence="8 9">
    <name type="scientific">Martelella alba</name>
    <dbReference type="NCBI Taxonomy" id="2590451"/>
    <lineage>
        <taxon>Bacteria</taxon>
        <taxon>Pseudomonadati</taxon>
        <taxon>Pseudomonadota</taxon>
        <taxon>Alphaproteobacteria</taxon>
        <taxon>Hyphomicrobiales</taxon>
        <taxon>Aurantimonadaceae</taxon>
        <taxon>Martelella</taxon>
    </lineage>
</organism>
<dbReference type="FunFam" id="3.60.20.30:FF:000001">
    <property type="entry name" value="Isoaspartyl peptidase/L-asparaginase"/>
    <property type="match status" value="1"/>
</dbReference>
<dbReference type="OrthoDB" id="9780217at2"/>
<keyword evidence="3" id="KW-0068">Autocatalytic cleavage</keyword>
<evidence type="ECO:0000256" key="6">
    <source>
        <dbReference type="PIRSR" id="PIRSR600246-2"/>
    </source>
</evidence>
<evidence type="ECO:0000256" key="7">
    <source>
        <dbReference type="PIRSR" id="PIRSR600246-3"/>
    </source>
</evidence>
<dbReference type="Proteomes" id="UP000318801">
    <property type="component" value="Unassembled WGS sequence"/>
</dbReference>
<feature type="active site" description="Nucleophile" evidence="5">
    <location>
        <position position="174"/>
    </location>
</feature>
<keyword evidence="1" id="KW-0645">Protease</keyword>
<keyword evidence="2" id="KW-0378">Hydrolase</keyword>
<feature type="binding site" evidence="6">
    <location>
        <begin position="202"/>
        <end position="205"/>
    </location>
    <ligand>
        <name>substrate</name>
    </ligand>
</feature>
<feature type="binding site" evidence="6">
    <location>
        <begin position="225"/>
        <end position="228"/>
    </location>
    <ligand>
        <name>substrate</name>
    </ligand>
</feature>
<keyword evidence="9" id="KW-1185">Reference proteome</keyword>
<dbReference type="AlphaFoldDB" id="A0A506UIY2"/>
<name>A0A506UIY2_9HYPH</name>
<proteinExistence type="predicted"/>
<evidence type="ECO:0000313" key="9">
    <source>
        <dbReference type="Proteomes" id="UP000318801"/>
    </source>
</evidence>
<reference evidence="8 9" key="1">
    <citation type="submission" date="2019-06" db="EMBL/GenBank/DDBJ databases">
        <authorList>
            <person name="Li M."/>
        </authorList>
    </citation>
    <scope>NUCLEOTIDE SEQUENCE [LARGE SCALE GENOMIC DNA]</scope>
    <source>
        <strain evidence="8 9">BGMRC2036</strain>
    </source>
</reference>
<comment type="caution">
    <text evidence="8">The sequence shown here is derived from an EMBL/GenBank/DDBJ whole genome shotgun (WGS) entry which is preliminary data.</text>
</comment>
<dbReference type="SUPFAM" id="SSF56235">
    <property type="entry name" value="N-terminal nucleophile aminohydrolases (Ntn hydrolases)"/>
    <property type="match status" value="1"/>
</dbReference>
<dbReference type="CDD" id="cd04701">
    <property type="entry name" value="Asparaginase_2"/>
    <property type="match status" value="1"/>
</dbReference>
<evidence type="ECO:0000256" key="4">
    <source>
        <dbReference type="ARBA" id="ARBA00069124"/>
    </source>
</evidence>
<gene>
    <name evidence="8" type="ORF">FJU08_01575</name>
</gene>
<evidence type="ECO:0000256" key="3">
    <source>
        <dbReference type="ARBA" id="ARBA00022813"/>
    </source>
</evidence>
<dbReference type="GO" id="GO:0016811">
    <property type="term" value="F:hydrolase activity, acting on carbon-nitrogen (but not peptide) bonds, in linear amides"/>
    <property type="evidence" value="ECO:0007669"/>
    <property type="project" value="UniProtKB-ARBA"/>
</dbReference>